<comment type="caution">
    <text evidence="2">The sequence shown here is derived from an EMBL/GenBank/DDBJ whole genome shotgun (WGS) entry which is preliminary data.</text>
</comment>
<keyword evidence="1" id="KW-1133">Transmembrane helix</keyword>
<evidence type="ECO:0000256" key="1">
    <source>
        <dbReference type="SAM" id="Phobius"/>
    </source>
</evidence>
<dbReference type="AlphaFoldDB" id="A0A814WJC0"/>
<organism evidence="2 3">
    <name type="scientific">Adineta ricciae</name>
    <name type="common">Rotifer</name>
    <dbReference type="NCBI Taxonomy" id="249248"/>
    <lineage>
        <taxon>Eukaryota</taxon>
        <taxon>Metazoa</taxon>
        <taxon>Spiralia</taxon>
        <taxon>Gnathifera</taxon>
        <taxon>Rotifera</taxon>
        <taxon>Eurotatoria</taxon>
        <taxon>Bdelloidea</taxon>
        <taxon>Adinetida</taxon>
        <taxon>Adinetidae</taxon>
        <taxon>Adineta</taxon>
    </lineage>
</organism>
<accession>A0A814WJC0</accession>
<keyword evidence="1" id="KW-0472">Membrane</keyword>
<dbReference type="OrthoDB" id="10053180at2759"/>
<protein>
    <recommendedName>
        <fullName evidence="4">Transmembrane protein</fullName>
    </recommendedName>
</protein>
<sequence>MNDILLSNVLHLNSKKYSRIADAVGRIPGKCLRLFGGSHVDSSLITIFIVGIVLSCIQTTTTTVILSTYSDSLSSASPVFIRPHATVAGYYHYQALQFTVQTDGTYTFTSNSPWDTYICLYDNPVDPSYPYQNLITCEDKSGESDESQIDVYLQFAQTYVLIVTTYQIDWTRRFTINAVGPEYLRITSLTPSTSRPMEITSTMPPPVISTFSSSLSSNSPIFYRPHFFNYHFYFYYEALRVTTDTNGTYIFASSSLIDTYGCLYHDHVDLLYPYRNLIICGDKMYGVPDFRINVTLQRVQTIFLIVTTYWPNHTGDFKISVDGPDNVNFKSIAPPTHEPIITSTPTSVIMFSTYTGLLSYDTPIFFGFNRTGDDYYFYEMIQVKVVRNGNYTFTSDSYLSTYGCFYKNSYSPLNFSQNLITCDDDGGRDQGFQINITLQHQEVYVLMVTTHTAGTMGAFSVKAVGPGFIDLTTYVLPTSTSTATTTTTSPAILSTYFDNFSSNSPVFARPNGASDSAYYYQTLQVTAFATDTYTFTSDSSWDTYGCFYNNSFDPSNPFVNLIACDDDTAGKKQFRMTLTMQYEHMYVLMVTTYSPCIKGSFSIQTSGPDFVRFLLLTPSSNKSFSALVSSCSRETTYQIGYHYSPEDVRTFMIVLSIWLGIFCICGICIYRYKCQRNRYQPPALSAHALKLKKIPFHESNNNDSTRIPYSISLPTTPIRRPEGLPPNYETALSCIGEQKQRNLTHF</sequence>
<evidence type="ECO:0000313" key="3">
    <source>
        <dbReference type="Proteomes" id="UP000663852"/>
    </source>
</evidence>
<keyword evidence="1" id="KW-0812">Transmembrane</keyword>
<reference evidence="2" key="1">
    <citation type="submission" date="2021-02" db="EMBL/GenBank/DDBJ databases">
        <authorList>
            <person name="Nowell W R."/>
        </authorList>
    </citation>
    <scope>NUCLEOTIDE SEQUENCE</scope>
</reference>
<name>A0A814WJC0_ADIRI</name>
<gene>
    <name evidence="2" type="ORF">EDS130_LOCUS25266</name>
</gene>
<evidence type="ECO:0008006" key="4">
    <source>
        <dbReference type="Google" id="ProtNLM"/>
    </source>
</evidence>
<proteinExistence type="predicted"/>
<dbReference type="EMBL" id="CAJNOJ010000147">
    <property type="protein sequence ID" value="CAF1199253.1"/>
    <property type="molecule type" value="Genomic_DNA"/>
</dbReference>
<feature type="transmembrane region" description="Helical" evidence="1">
    <location>
        <begin position="651"/>
        <end position="670"/>
    </location>
</feature>
<evidence type="ECO:0000313" key="2">
    <source>
        <dbReference type="EMBL" id="CAF1199253.1"/>
    </source>
</evidence>
<dbReference type="Proteomes" id="UP000663852">
    <property type="component" value="Unassembled WGS sequence"/>
</dbReference>